<dbReference type="GO" id="GO:0005794">
    <property type="term" value="C:Golgi apparatus"/>
    <property type="evidence" value="ECO:0007669"/>
    <property type="project" value="TreeGrafter"/>
</dbReference>
<dbReference type="EMBL" id="JANCYW010000014">
    <property type="protein sequence ID" value="KAK4537736.1"/>
    <property type="molecule type" value="Genomic_DNA"/>
</dbReference>
<name>A0AAV9J021_CYACA</name>
<comment type="caution">
    <text evidence="6">The sequence shown here is derived from an EMBL/GenBank/DDBJ whole genome shotgun (WGS) entry which is preliminary data.</text>
</comment>
<evidence type="ECO:0000313" key="7">
    <source>
        <dbReference type="Proteomes" id="UP001301350"/>
    </source>
</evidence>
<evidence type="ECO:0000313" key="6">
    <source>
        <dbReference type="EMBL" id="KAK4537736.1"/>
    </source>
</evidence>
<dbReference type="InterPro" id="IPR004895">
    <property type="entry name" value="Prenylated_rab_accept_PRA1"/>
</dbReference>
<evidence type="ECO:0000256" key="1">
    <source>
        <dbReference type="ARBA" id="ARBA00004141"/>
    </source>
</evidence>
<feature type="transmembrane region" description="Helical" evidence="5">
    <location>
        <begin position="136"/>
        <end position="167"/>
    </location>
</feature>
<dbReference type="Pfam" id="PF03208">
    <property type="entry name" value="PRA1"/>
    <property type="match status" value="1"/>
</dbReference>
<gene>
    <name evidence="6" type="ORF">CDCA_CDCA14G3761</name>
</gene>
<sequence length="189" mass="20506">MATTVAAAAAAAASNNNNKSFSPTRVPNRWVERLMGGASDHLYHWWSSAAPWLTFFDTHQLATPASATEARDRLLHNLVMYRGNYTVIAMGMMTLAALMRPLLLLAGVLVAALYVYLFVVNPAWGMPYVTPRVKQGAVALVALTLVFALDAFSTISSSCMVALLLALAHAASRRTSEEPDFEAAYRSKV</sequence>
<keyword evidence="3 5" id="KW-1133">Transmembrane helix</keyword>
<dbReference type="AlphaFoldDB" id="A0AAV9J021"/>
<dbReference type="Proteomes" id="UP001301350">
    <property type="component" value="Unassembled WGS sequence"/>
</dbReference>
<accession>A0AAV9J021</accession>
<dbReference type="PANTHER" id="PTHR19317:SF0">
    <property type="entry name" value="PRENYLATED RAB ACCEPTOR PROTEIN 1"/>
    <property type="match status" value="1"/>
</dbReference>
<evidence type="ECO:0000256" key="3">
    <source>
        <dbReference type="ARBA" id="ARBA00022989"/>
    </source>
</evidence>
<dbReference type="PANTHER" id="PTHR19317">
    <property type="entry name" value="PRENYLATED RAB ACCEPTOR 1-RELATED"/>
    <property type="match status" value="1"/>
</dbReference>
<keyword evidence="4 5" id="KW-0472">Membrane</keyword>
<proteinExistence type="inferred from homology"/>
<comment type="subcellular location">
    <subcellularLocation>
        <location evidence="1 5">Membrane</location>
        <topology evidence="1 5">Multi-pass membrane protein</topology>
    </subcellularLocation>
</comment>
<feature type="transmembrane region" description="Helical" evidence="5">
    <location>
        <begin position="102"/>
        <end position="124"/>
    </location>
</feature>
<organism evidence="6 7">
    <name type="scientific">Cyanidium caldarium</name>
    <name type="common">Red alga</name>
    <dbReference type="NCBI Taxonomy" id="2771"/>
    <lineage>
        <taxon>Eukaryota</taxon>
        <taxon>Rhodophyta</taxon>
        <taxon>Bangiophyceae</taxon>
        <taxon>Cyanidiales</taxon>
        <taxon>Cyanidiaceae</taxon>
        <taxon>Cyanidium</taxon>
    </lineage>
</organism>
<reference evidence="6 7" key="1">
    <citation type="submission" date="2022-07" db="EMBL/GenBank/DDBJ databases">
        <title>Genome-wide signatures of adaptation to extreme environments.</title>
        <authorList>
            <person name="Cho C.H."/>
            <person name="Yoon H.S."/>
        </authorList>
    </citation>
    <scope>NUCLEOTIDE SEQUENCE [LARGE SCALE GENOMIC DNA]</scope>
    <source>
        <strain evidence="6 7">DBV 063 E5</strain>
    </source>
</reference>
<keyword evidence="7" id="KW-1185">Reference proteome</keyword>
<evidence type="ECO:0000256" key="5">
    <source>
        <dbReference type="RuleBase" id="RU363107"/>
    </source>
</evidence>
<comment type="similarity">
    <text evidence="5">Belongs to the PRA1 family.</text>
</comment>
<evidence type="ECO:0000256" key="2">
    <source>
        <dbReference type="ARBA" id="ARBA00022692"/>
    </source>
</evidence>
<protein>
    <recommendedName>
        <fullName evidence="5">PRA1 family protein</fullName>
    </recommendedName>
</protein>
<evidence type="ECO:0000256" key="4">
    <source>
        <dbReference type="ARBA" id="ARBA00023136"/>
    </source>
</evidence>
<keyword evidence="2 5" id="KW-0812">Transmembrane</keyword>
<dbReference type="GO" id="GO:0016020">
    <property type="term" value="C:membrane"/>
    <property type="evidence" value="ECO:0007669"/>
    <property type="project" value="UniProtKB-SubCell"/>
</dbReference>